<dbReference type="Pfam" id="PF00534">
    <property type="entry name" value="Glycos_transf_1"/>
    <property type="match status" value="1"/>
</dbReference>
<evidence type="ECO:0000256" key="2">
    <source>
        <dbReference type="ARBA" id="ARBA00022679"/>
    </source>
</evidence>
<dbReference type="Gene3D" id="3.40.50.2000">
    <property type="entry name" value="Glycogen Phosphorylase B"/>
    <property type="match status" value="1"/>
</dbReference>
<protein>
    <recommendedName>
        <fullName evidence="3">Glycosyl transferase family 1 domain-containing protein</fullName>
    </recommendedName>
</protein>
<keyword evidence="1" id="KW-0328">Glycosyltransferase</keyword>
<dbReference type="Proteomes" id="UP000503096">
    <property type="component" value="Chromosome"/>
</dbReference>
<proteinExistence type="predicted"/>
<reference evidence="4 5" key="1">
    <citation type="submission" date="2020-04" db="EMBL/GenBank/DDBJ databases">
        <title>Usitatibacter rugosus gen. nov., sp. nov. and Usitatibacter palustris sp. nov., novel members of Usitatibacteraceae fam. nov. within the order Nitrosomonadales isolated from soil.</title>
        <authorList>
            <person name="Huber K.J."/>
            <person name="Neumann-Schaal M."/>
            <person name="Geppert A."/>
            <person name="Luckner M."/>
            <person name="Wanner G."/>
            <person name="Overmann J."/>
        </authorList>
    </citation>
    <scope>NUCLEOTIDE SEQUENCE [LARGE SCALE GENOMIC DNA]</scope>
    <source>
        <strain evidence="4 5">Swamp67</strain>
    </source>
</reference>
<dbReference type="InterPro" id="IPR001296">
    <property type="entry name" value="Glyco_trans_1"/>
</dbReference>
<evidence type="ECO:0000256" key="1">
    <source>
        <dbReference type="ARBA" id="ARBA00022676"/>
    </source>
</evidence>
<name>A0A6M4HC38_9PROT</name>
<dbReference type="AlphaFoldDB" id="A0A6M4HC38"/>
<dbReference type="PANTHER" id="PTHR12526">
    <property type="entry name" value="GLYCOSYLTRANSFERASE"/>
    <property type="match status" value="1"/>
</dbReference>
<dbReference type="InParanoid" id="A0A6M4HC38"/>
<dbReference type="SUPFAM" id="SSF53756">
    <property type="entry name" value="UDP-Glycosyltransferase/glycogen phosphorylase"/>
    <property type="match status" value="1"/>
</dbReference>
<feature type="domain" description="Glycosyl transferase family 1" evidence="3">
    <location>
        <begin position="450"/>
        <end position="599"/>
    </location>
</feature>
<keyword evidence="5" id="KW-1185">Reference proteome</keyword>
<dbReference type="RefSeq" id="WP_171162935.1">
    <property type="nucleotide sequence ID" value="NZ_CP053073.1"/>
</dbReference>
<accession>A0A6M4HC38</accession>
<dbReference type="GO" id="GO:0016757">
    <property type="term" value="F:glycosyltransferase activity"/>
    <property type="evidence" value="ECO:0007669"/>
    <property type="project" value="UniProtKB-KW"/>
</dbReference>
<gene>
    <name evidence="4" type="ORF">DSM104440_02379</name>
</gene>
<dbReference type="PANTHER" id="PTHR12526:SF510">
    <property type="entry name" value="D-INOSITOL 3-PHOSPHATE GLYCOSYLTRANSFERASE"/>
    <property type="match status" value="1"/>
</dbReference>
<dbReference type="KEGG" id="upl:DSM104440_02379"/>
<evidence type="ECO:0000259" key="3">
    <source>
        <dbReference type="Pfam" id="PF00534"/>
    </source>
</evidence>
<dbReference type="EMBL" id="CP053073">
    <property type="protein sequence ID" value="QJR15557.1"/>
    <property type="molecule type" value="Genomic_DNA"/>
</dbReference>
<organism evidence="4 5">
    <name type="scientific">Usitatibacter palustris</name>
    <dbReference type="NCBI Taxonomy" id="2732487"/>
    <lineage>
        <taxon>Bacteria</taxon>
        <taxon>Pseudomonadati</taxon>
        <taxon>Pseudomonadota</taxon>
        <taxon>Betaproteobacteria</taxon>
        <taxon>Nitrosomonadales</taxon>
        <taxon>Usitatibacteraceae</taxon>
        <taxon>Usitatibacter</taxon>
    </lineage>
</organism>
<sequence>MDASSPPSEIAASGPAPAVVRLDAGDAGDFLGPLRAALAAHPGADFAWIAKGIAEPFAWLTRLQKAAYSMPRIAAAVPMCDLSPVTELVDEATRAAHKLDPLLLDQTAYCVGDRACYEIPRLHPVCAYLRRDALDAVVPMLPAGPASPQSVLDTLVRLWRATGWSPVACDFLYVERPGHLSAAPGPATLEEQAFLRHSPFAGLRRAVSDSIRIGLPPVSTPGLDERPVQLHVMHFWGGGLERWVRDFGRADPMRINMILASFRIGEDGGQRLILYSDPSAMAPVRVWDIARPIRSSAGTSLEYRAILEEIVRDFGVEAVLVSSLINHSLDALTLPVKTVVVCHDFYPVCQAINPRFGKTCVRCTLEDLRACAKSNPLNTFFAQQQTPEEWHAMRGLFVDHVIANGIEMIVPSQSVANTLRQLDPRLAKVPMHTIGHGIDLDAPKITTAPREDAQRLRIVVLGRLSLHKGLELMREAAEGLRPHAKITLLGCGRNGVELAEKLGWKAIEKYELADLPRVLQSLNPDACLLPSVVPETFSYTLSELMALGVPPIASAVGALKERIVDGETGFLFEPDKDSLIEAVRALKSQPERLEKVARNLAALPKGRGTADMVKDYHAIIPLKPHPVARFRVGLGRSTSLTEPYRQLNESYAQLTSAYQQLSGAYAHTTQAYEQTRGAYDKAHGEVVRLHAVLGQWGREVSALKVPTHPWRIPQALGLMQDLAKQLKKPEE</sequence>
<evidence type="ECO:0000313" key="4">
    <source>
        <dbReference type="EMBL" id="QJR15557.1"/>
    </source>
</evidence>
<keyword evidence="2" id="KW-0808">Transferase</keyword>
<evidence type="ECO:0000313" key="5">
    <source>
        <dbReference type="Proteomes" id="UP000503096"/>
    </source>
</evidence>